<feature type="compositionally biased region" description="Low complexity" evidence="6">
    <location>
        <begin position="13"/>
        <end position="26"/>
    </location>
</feature>
<evidence type="ECO:0000256" key="3">
    <source>
        <dbReference type="ARBA" id="ARBA00044493"/>
    </source>
</evidence>
<dbReference type="AlphaFoldDB" id="A0A1M8A7N9"/>
<evidence type="ECO:0000256" key="4">
    <source>
        <dbReference type="ARBA" id="ARBA00044511"/>
    </source>
</evidence>
<reference evidence="8" key="1">
    <citation type="journal article" date="2017" name="Nucleic Acids Res.">
        <title>Proteogenomics produces comprehensive and highly accurate protein-coding gene annotation in a complete genome assembly of Malassezia sympodialis.</title>
        <authorList>
            <person name="Zhu Y."/>
            <person name="Engstroem P.G."/>
            <person name="Tellgren-Roth C."/>
            <person name="Baudo C.D."/>
            <person name="Kennell J.C."/>
            <person name="Sun S."/>
            <person name="Billmyre R.B."/>
            <person name="Schroeder M.S."/>
            <person name="Andersson A."/>
            <person name="Holm T."/>
            <person name="Sigurgeirsson B."/>
            <person name="Wu G."/>
            <person name="Sankaranarayanan S.R."/>
            <person name="Siddharthan R."/>
            <person name="Sanyal K."/>
            <person name="Lundeberg J."/>
            <person name="Nystedt B."/>
            <person name="Boekhout T."/>
            <person name="Dawson T.L. Jr."/>
            <person name="Heitman J."/>
            <person name="Scheynius A."/>
            <person name="Lehtioe J."/>
        </authorList>
    </citation>
    <scope>NUCLEOTIDE SEQUENCE [LARGE SCALE GENOMIC DNA]</scope>
    <source>
        <strain evidence="8">ATCC 42132</strain>
    </source>
</reference>
<protein>
    <submittedName>
        <fullName evidence="7">Uncharacterized protein</fullName>
    </submittedName>
</protein>
<dbReference type="NCBIfam" id="TIGR00756">
    <property type="entry name" value="PPR"/>
    <property type="match status" value="1"/>
</dbReference>
<dbReference type="Gene3D" id="1.25.40.10">
    <property type="entry name" value="Tetratricopeptide repeat domain"/>
    <property type="match status" value="1"/>
</dbReference>
<comment type="similarity">
    <text evidence="1">Belongs to the CCM1 family.</text>
</comment>
<organism evidence="7 8">
    <name type="scientific">Malassezia sympodialis (strain ATCC 42132)</name>
    <name type="common">Atopic eczema-associated yeast</name>
    <dbReference type="NCBI Taxonomy" id="1230383"/>
    <lineage>
        <taxon>Eukaryota</taxon>
        <taxon>Fungi</taxon>
        <taxon>Dikarya</taxon>
        <taxon>Basidiomycota</taxon>
        <taxon>Ustilaginomycotina</taxon>
        <taxon>Malasseziomycetes</taxon>
        <taxon>Malasseziales</taxon>
        <taxon>Malasseziaceae</taxon>
        <taxon>Malassezia</taxon>
    </lineage>
</organism>
<feature type="repeat" description="PPR" evidence="5">
    <location>
        <begin position="414"/>
        <end position="448"/>
    </location>
</feature>
<dbReference type="PROSITE" id="PS51375">
    <property type="entry name" value="PPR"/>
    <property type="match status" value="1"/>
</dbReference>
<dbReference type="PANTHER" id="PTHR47447">
    <property type="entry name" value="OS03G0856100 PROTEIN"/>
    <property type="match status" value="1"/>
</dbReference>
<evidence type="ECO:0000256" key="1">
    <source>
        <dbReference type="ARBA" id="ARBA00006192"/>
    </source>
</evidence>
<dbReference type="Proteomes" id="UP000186303">
    <property type="component" value="Chromosome 4"/>
</dbReference>
<feature type="region of interest" description="Disordered" evidence="6">
    <location>
        <begin position="1"/>
        <end position="38"/>
    </location>
</feature>
<proteinExistence type="inferred from homology"/>
<evidence type="ECO:0000256" key="6">
    <source>
        <dbReference type="SAM" id="MobiDB-lite"/>
    </source>
</evidence>
<dbReference type="PANTHER" id="PTHR47447:SF17">
    <property type="entry name" value="OS12G0638900 PROTEIN"/>
    <property type="match status" value="1"/>
</dbReference>
<keyword evidence="2" id="KW-0677">Repeat</keyword>
<dbReference type="OMA" id="QLHLWCE"/>
<keyword evidence="8" id="KW-1185">Reference proteome</keyword>
<evidence type="ECO:0000256" key="2">
    <source>
        <dbReference type="ARBA" id="ARBA00022737"/>
    </source>
</evidence>
<gene>
    <name evidence="7" type="ORF">MSYG_2670</name>
</gene>
<comment type="subunit">
    <text evidence="4">Binds to mitochondrial small subunit 15S rRNA.</text>
</comment>
<dbReference type="EMBL" id="LT671824">
    <property type="protein sequence ID" value="SHO78327.1"/>
    <property type="molecule type" value="Genomic_DNA"/>
</dbReference>
<accession>A0A1M8A7N9</accession>
<dbReference type="InterPro" id="IPR011990">
    <property type="entry name" value="TPR-like_helical_dom_sf"/>
</dbReference>
<evidence type="ECO:0000256" key="5">
    <source>
        <dbReference type="PROSITE-ProRule" id="PRU00708"/>
    </source>
</evidence>
<name>A0A1M8A7N9_MALS4</name>
<sequence length="770" mass="83814">MRAATAARGLRSALPARPPSAHALAPAPAPPMGLPPDHVPVASLSMRSLLDVCTRSARGARTSLPSAAASLDDLPCMAERDRAAVEATLRERGVPEARFVQWYNAYTRPTWPECAALLEPLQPGELPPFVLQRALHKIAHSSEAASAMRLVARHLPTLGVDEAHRLCLFLWHRLLRTHEAWPSARALTHHTLETARRWLDKREPQPGYAHTLLFTAFTIALRGCPDERARAALLRVWAMACERAPRTRDELVAHLAHRVHTRRGAAWLSVPMLEDMLAPLPPEARPALLRVAVRTAAAQGDTAHARQWYAALDATADEAATPLLRALAHSPSHADVHEAWALFDALVQGTDAPPERARLADWMLMLRAAAGDARIPAARVAALLGLPGRDGRAVPGEGAPWRVPDDIHAQLQASVVAHTALVDGLLARGDPAYAWAVWDAMLQRGMAPDVWALTTLCRLYFQAGHPARALESVVHFCHGGWALPPRGTAVQLRVPTIEALRDVPLTQAPPEATARRVRVPPSTYLANTLLAGLLRAGAHETVLRVWEALGPTLHVRPDAVSLQVMLSAAARAARPRADLVAPLAVREYVRRTLLAQYPELQACTNPLEAAGRSVRGWLVRGELRLRRWEQWIEQRVAGLLRGAAGRADTPSSPAPTDAAMLCIDAQGFYQYCCLLQALLDAGADGTGMPSAALAREIADELFLVPAWMRALDLVPTRATLCLLCVAQDERLPPAAGAAPLREWLVAWLGEEHVPSDAEVGAWFREHRGLR</sequence>
<evidence type="ECO:0000313" key="8">
    <source>
        <dbReference type="Proteomes" id="UP000186303"/>
    </source>
</evidence>
<dbReference type="OrthoDB" id="185373at2759"/>
<dbReference type="VEuPathDB" id="FungiDB:MSYG_2670"/>
<dbReference type="InterPro" id="IPR002885">
    <property type="entry name" value="PPR_rpt"/>
</dbReference>
<dbReference type="STRING" id="1230383.A0A1M8A7N9"/>
<comment type="function">
    <text evidence="3">Regulates mitochondrial small subunit maturation by controlling 15S rRNA 5'-end processing. Localizes to the 5' precursor of the 15S rRNA in a position that is subsequently occupied by mS47 in the mature yeast mtSSU. Uses structure and sequence-specific RNA recognition, binding to a single-stranded region of the precursor and specifically recognizing bases -6 to -1. The exchange of Ccm1 for mS47 is coupled to the irreversible removal of precursor rRNA that is accompanied by conformational changes of the mitoribosomal proteins uS5m and mS26. These conformational changes signal completion of 5'-end rRNA processing through protection of the mature 5'-end of the 15S rRNA and stabilization of mS47. The removal of the 5' precursor together with the dissociation of Ccm1 may be catalyzed by the 5'-3' exoribonuclease Pet127. Involved in the specific removal of group I introns in mitochondrial encoded transcripts.</text>
</comment>
<feature type="compositionally biased region" description="Pro residues" evidence="6">
    <location>
        <begin position="27"/>
        <end position="38"/>
    </location>
</feature>
<evidence type="ECO:0000313" key="7">
    <source>
        <dbReference type="EMBL" id="SHO78327.1"/>
    </source>
</evidence>